<gene>
    <name evidence="3" type="ORF">B296_00021143</name>
</gene>
<reference evidence="3 4" key="1">
    <citation type="journal article" date="2014" name="Agronomy (Basel)">
        <title>A Draft Genome Sequence for Ensete ventricosum, the Drought-Tolerant Tree Against Hunger.</title>
        <authorList>
            <person name="Harrison J."/>
            <person name="Moore K.A."/>
            <person name="Paszkiewicz K."/>
            <person name="Jones T."/>
            <person name="Grant M."/>
            <person name="Ambacheew D."/>
            <person name="Muzemil S."/>
            <person name="Studholme D.J."/>
        </authorList>
    </citation>
    <scope>NUCLEOTIDE SEQUENCE [LARGE SCALE GENOMIC DNA]</scope>
</reference>
<organism evidence="3 4">
    <name type="scientific">Ensete ventricosum</name>
    <name type="common">Abyssinian banana</name>
    <name type="synonym">Musa ensete</name>
    <dbReference type="NCBI Taxonomy" id="4639"/>
    <lineage>
        <taxon>Eukaryota</taxon>
        <taxon>Viridiplantae</taxon>
        <taxon>Streptophyta</taxon>
        <taxon>Embryophyta</taxon>
        <taxon>Tracheophyta</taxon>
        <taxon>Spermatophyta</taxon>
        <taxon>Magnoliopsida</taxon>
        <taxon>Liliopsida</taxon>
        <taxon>Zingiberales</taxon>
        <taxon>Musaceae</taxon>
        <taxon>Ensete</taxon>
    </lineage>
</organism>
<accession>A0A427AYY6</accession>
<dbReference type="AlphaFoldDB" id="A0A427AYY6"/>
<proteinExistence type="predicted"/>
<dbReference type="Proteomes" id="UP000287651">
    <property type="component" value="Unassembled WGS sequence"/>
</dbReference>
<dbReference type="EMBL" id="AMZH03000904">
    <property type="protein sequence ID" value="RRT81460.1"/>
    <property type="molecule type" value="Genomic_DNA"/>
</dbReference>
<dbReference type="InterPro" id="IPR029473">
    <property type="entry name" value="MOR2-PAG1_mid"/>
</dbReference>
<dbReference type="Pfam" id="PF14228">
    <property type="entry name" value="MOR2-PAG1_mid"/>
    <property type="match status" value="1"/>
</dbReference>
<protein>
    <recommendedName>
        <fullName evidence="2">Cell morphogenesis central region domain-containing protein</fullName>
    </recommendedName>
</protein>
<sequence>MLLLPDKPSRGEEIALKPWQETYTSFSSPCNRRRFSSRSTKKPAGDGSGSREAVSDFQIVQSKHGAVAALGHSNLEVCETMFGELATFVEEVSSEAEGKPKWKV</sequence>
<feature type="domain" description="Cell morphogenesis central region" evidence="2">
    <location>
        <begin position="63"/>
        <end position="103"/>
    </location>
</feature>
<comment type="caution">
    <text evidence="3">The sequence shown here is derived from an EMBL/GenBank/DDBJ whole genome shotgun (WGS) entry which is preliminary data.</text>
</comment>
<feature type="compositionally biased region" description="Basic residues" evidence="1">
    <location>
        <begin position="31"/>
        <end position="41"/>
    </location>
</feature>
<evidence type="ECO:0000313" key="4">
    <source>
        <dbReference type="Proteomes" id="UP000287651"/>
    </source>
</evidence>
<evidence type="ECO:0000256" key="1">
    <source>
        <dbReference type="SAM" id="MobiDB-lite"/>
    </source>
</evidence>
<feature type="region of interest" description="Disordered" evidence="1">
    <location>
        <begin position="24"/>
        <end position="55"/>
    </location>
</feature>
<name>A0A427AYY6_ENSVE</name>
<evidence type="ECO:0000259" key="2">
    <source>
        <dbReference type="Pfam" id="PF14228"/>
    </source>
</evidence>
<evidence type="ECO:0000313" key="3">
    <source>
        <dbReference type="EMBL" id="RRT81460.1"/>
    </source>
</evidence>